<evidence type="ECO:0000256" key="6">
    <source>
        <dbReference type="ARBA" id="ARBA00022729"/>
    </source>
</evidence>
<keyword evidence="7" id="KW-0677">Repeat</keyword>
<evidence type="ECO:0000256" key="3">
    <source>
        <dbReference type="ARBA" id="ARBA00022553"/>
    </source>
</evidence>
<dbReference type="Pfam" id="PF08268">
    <property type="entry name" value="FBA_3"/>
    <property type="match status" value="1"/>
</dbReference>
<comment type="subcellular location">
    <subcellularLocation>
        <location evidence="1">Membrane</location>
        <topology evidence="1">Single-pass type I membrane protein</topology>
    </subcellularLocation>
</comment>
<comment type="caution">
    <text evidence="18">The sequence shown here is derived from an EMBL/GenBank/DDBJ whole genome shotgun (WGS) entry which is preliminary data.</text>
</comment>
<dbReference type="GO" id="GO:0005524">
    <property type="term" value="F:ATP binding"/>
    <property type="evidence" value="ECO:0007669"/>
    <property type="project" value="UniProtKB-KW"/>
</dbReference>
<evidence type="ECO:0000256" key="12">
    <source>
        <dbReference type="ARBA" id="ARBA00023180"/>
    </source>
</evidence>
<evidence type="ECO:0000313" key="19">
    <source>
        <dbReference type="Proteomes" id="UP000245207"/>
    </source>
</evidence>
<dbReference type="AlphaFoldDB" id="A0A2U1PAC8"/>
<evidence type="ECO:0000256" key="2">
    <source>
        <dbReference type="ARBA" id="ARBA00012513"/>
    </source>
</evidence>
<organism evidence="18 19">
    <name type="scientific">Artemisia annua</name>
    <name type="common">Sweet wormwood</name>
    <dbReference type="NCBI Taxonomy" id="35608"/>
    <lineage>
        <taxon>Eukaryota</taxon>
        <taxon>Viridiplantae</taxon>
        <taxon>Streptophyta</taxon>
        <taxon>Embryophyta</taxon>
        <taxon>Tracheophyta</taxon>
        <taxon>Spermatophyta</taxon>
        <taxon>Magnoliopsida</taxon>
        <taxon>eudicotyledons</taxon>
        <taxon>Gunneridae</taxon>
        <taxon>Pentapetalae</taxon>
        <taxon>asterids</taxon>
        <taxon>campanulids</taxon>
        <taxon>Asterales</taxon>
        <taxon>Asteraceae</taxon>
        <taxon>Asteroideae</taxon>
        <taxon>Anthemideae</taxon>
        <taxon>Artemisiinae</taxon>
        <taxon>Artemisia</taxon>
    </lineage>
</organism>
<keyword evidence="4" id="KW-0433">Leucine-rich repeat</keyword>
<dbReference type="InterPro" id="IPR001611">
    <property type="entry name" value="Leu-rich_rpt"/>
</dbReference>
<evidence type="ECO:0000256" key="5">
    <source>
        <dbReference type="ARBA" id="ARBA00022679"/>
    </source>
</evidence>
<keyword evidence="9" id="KW-0067">ATP-binding</keyword>
<dbReference type="InterPro" id="IPR051824">
    <property type="entry name" value="LRR_Rcpt-Like_S/T_Kinase"/>
</dbReference>
<dbReference type="FunFam" id="3.80.10.10:FF:001380">
    <property type="entry name" value="Os05g0256100 protein"/>
    <property type="match status" value="1"/>
</dbReference>
<keyword evidence="11" id="KW-0675">Receptor</keyword>
<dbReference type="InterPro" id="IPR013187">
    <property type="entry name" value="F-box-assoc_dom_typ3"/>
</dbReference>
<dbReference type="GO" id="GO:0016020">
    <property type="term" value="C:membrane"/>
    <property type="evidence" value="ECO:0007669"/>
    <property type="project" value="UniProtKB-SubCell"/>
</dbReference>
<dbReference type="STRING" id="35608.A0A2U1PAC8"/>
<evidence type="ECO:0000259" key="16">
    <source>
        <dbReference type="Pfam" id="PF08268"/>
    </source>
</evidence>
<evidence type="ECO:0000256" key="9">
    <source>
        <dbReference type="ARBA" id="ARBA00022840"/>
    </source>
</evidence>
<proteinExistence type="predicted"/>
<dbReference type="Pfam" id="PF00560">
    <property type="entry name" value="LRR_1"/>
    <property type="match status" value="2"/>
</dbReference>
<feature type="domain" description="F-box associated beta-propeller type 3" evidence="16">
    <location>
        <begin position="8"/>
        <end position="156"/>
    </location>
</feature>
<dbReference type="PROSITE" id="PS51450">
    <property type="entry name" value="LRR"/>
    <property type="match status" value="1"/>
</dbReference>
<dbReference type="OrthoDB" id="676979at2759"/>
<dbReference type="InterPro" id="IPR032675">
    <property type="entry name" value="LRR_dom_sf"/>
</dbReference>
<evidence type="ECO:0000256" key="4">
    <source>
        <dbReference type="ARBA" id="ARBA00022614"/>
    </source>
</evidence>
<dbReference type="Pfam" id="PF11721">
    <property type="entry name" value="Malectin"/>
    <property type="match status" value="1"/>
</dbReference>
<evidence type="ECO:0000256" key="13">
    <source>
        <dbReference type="ARBA" id="ARBA00047899"/>
    </source>
</evidence>
<dbReference type="FunFam" id="3.80.10.10:FF:000041">
    <property type="entry name" value="LRR receptor-like serine/threonine-protein kinase ERECTA"/>
    <property type="match status" value="1"/>
</dbReference>
<keyword evidence="15" id="KW-0812">Transmembrane</keyword>
<keyword evidence="3" id="KW-0597">Phosphoprotein</keyword>
<comment type="catalytic activity">
    <reaction evidence="14">
        <text>L-seryl-[protein] + ATP = O-phospho-L-seryl-[protein] + ADP + H(+)</text>
        <dbReference type="Rhea" id="RHEA:17989"/>
        <dbReference type="Rhea" id="RHEA-COMP:9863"/>
        <dbReference type="Rhea" id="RHEA-COMP:11604"/>
        <dbReference type="ChEBI" id="CHEBI:15378"/>
        <dbReference type="ChEBI" id="CHEBI:29999"/>
        <dbReference type="ChEBI" id="CHEBI:30616"/>
        <dbReference type="ChEBI" id="CHEBI:83421"/>
        <dbReference type="ChEBI" id="CHEBI:456216"/>
        <dbReference type="EC" id="2.7.11.1"/>
    </reaction>
</comment>
<evidence type="ECO:0000256" key="8">
    <source>
        <dbReference type="ARBA" id="ARBA00022741"/>
    </source>
</evidence>
<evidence type="ECO:0000256" key="7">
    <source>
        <dbReference type="ARBA" id="ARBA00022737"/>
    </source>
</evidence>
<keyword evidence="15" id="KW-1133">Transmembrane helix</keyword>
<dbReference type="SUPFAM" id="SSF52058">
    <property type="entry name" value="L domain-like"/>
    <property type="match status" value="1"/>
</dbReference>
<keyword evidence="19" id="KW-1185">Reference proteome</keyword>
<comment type="catalytic activity">
    <reaction evidence="13">
        <text>L-threonyl-[protein] + ATP = O-phospho-L-threonyl-[protein] + ADP + H(+)</text>
        <dbReference type="Rhea" id="RHEA:46608"/>
        <dbReference type="Rhea" id="RHEA-COMP:11060"/>
        <dbReference type="Rhea" id="RHEA-COMP:11605"/>
        <dbReference type="ChEBI" id="CHEBI:15378"/>
        <dbReference type="ChEBI" id="CHEBI:30013"/>
        <dbReference type="ChEBI" id="CHEBI:30616"/>
        <dbReference type="ChEBI" id="CHEBI:61977"/>
        <dbReference type="ChEBI" id="CHEBI:456216"/>
        <dbReference type="EC" id="2.7.11.1"/>
    </reaction>
</comment>
<name>A0A2U1PAC8_ARTAN</name>
<dbReference type="PANTHER" id="PTHR48006:SF98">
    <property type="entry name" value="MALECTIN DOMAIN-CONTAINING PROTEIN"/>
    <property type="match status" value="1"/>
</dbReference>
<dbReference type="GO" id="GO:0004674">
    <property type="term" value="F:protein serine/threonine kinase activity"/>
    <property type="evidence" value="ECO:0007669"/>
    <property type="project" value="UniProtKB-EC"/>
</dbReference>
<dbReference type="EMBL" id="PKPP01001440">
    <property type="protein sequence ID" value="PWA82711.1"/>
    <property type="molecule type" value="Genomic_DNA"/>
</dbReference>
<dbReference type="InterPro" id="IPR017451">
    <property type="entry name" value="F-box-assoc_interact_dom"/>
</dbReference>
<keyword evidence="10 15" id="KW-0472">Membrane</keyword>
<keyword evidence="6" id="KW-0732">Signal</keyword>
<dbReference type="Gene3D" id="3.80.10.10">
    <property type="entry name" value="Ribonuclease Inhibitor"/>
    <property type="match status" value="2"/>
</dbReference>
<dbReference type="PANTHER" id="PTHR48006">
    <property type="entry name" value="LEUCINE-RICH REPEAT-CONTAINING PROTEIN DDB_G0281931-RELATED"/>
    <property type="match status" value="1"/>
</dbReference>
<keyword evidence="8" id="KW-0547">Nucleotide-binding</keyword>
<dbReference type="NCBIfam" id="TIGR01640">
    <property type="entry name" value="F_box_assoc_1"/>
    <property type="match status" value="2"/>
</dbReference>
<feature type="transmembrane region" description="Helical" evidence="15">
    <location>
        <begin position="1068"/>
        <end position="1090"/>
    </location>
</feature>
<evidence type="ECO:0000256" key="14">
    <source>
        <dbReference type="ARBA" id="ARBA00048679"/>
    </source>
</evidence>
<dbReference type="FunFam" id="2.60.120.430:FF:000004">
    <property type="entry name" value="Putative leucine-rich repeat receptor-like serine/threonine-protein kinase"/>
    <property type="match status" value="1"/>
</dbReference>
<dbReference type="Pfam" id="PF13855">
    <property type="entry name" value="LRR_8"/>
    <property type="match status" value="1"/>
</dbReference>
<keyword evidence="12" id="KW-0325">Glycoprotein</keyword>
<dbReference type="Gene3D" id="2.60.120.430">
    <property type="entry name" value="Galactose-binding lectin"/>
    <property type="match status" value="1"/>
</dbReference>
<evidence type="ECO:0000256" key="15">
    <source>
        <dbReference type="SAM" id="Phobius"/>
    </source>
</evidence>
<reference evidence="18 19" key="1">
    <citation type="journal article" date="2018" name="Mol. Plant">
        <title>The genome of Artemisia annua provides insight into the evolution of Asteraceae family and artemisinin biosynthesis.</title>
        <authorList>
            <person name="Shen Q."/>
            <person name="Zhang L."/>
            <person name="Liao Z."/>
            <person name="Wang S."/>
            <person name="Yan T."/>
            <person name="Shi P."/>
            <person name="Liu M."/>
            <person name="Fu X."/>
            <person name="Pan Q."/>
            <person name="Wang Y."/>
            <person name="Lv Z."/>
            <person name="Lu X."/>
            <person name="Zhang F."/>
            <person name="Jiang W."/>
            <person name="Ma Y."/>
            <person name="Chen M."/>
            <person name="Hao X."/>
            <person name="Li L."/>
            <person name="Tang Y."/>
            <person name="Lv G."/>
            <person name="Zhou Y."/>
            <person name="Sun X."/>
            <person name="Brodelius P.E."/>
            <person name="Rose J.K.C."/>
            <person name="Tang K."/>
        </authorList>
    </citation>
    <scope>NUCLEOTIDE SEQUENCE [LARGE SCALE GENOMIC DNA]</scope>
    <source>
        <strain evidence="19">cv. Huhao1</strain>
        <tissue evidence="18">Leaf</tissue>
    </source>
</reference>
<evidence type="ECO:0000259" key="17">
    <source>
        <dbReference type="Pfam" id="PF11721"/>
    </source>
</evidence>
<gene>
    <name evidence="18" type="ORF">CTI12_AA176060</name>
</gene>
<evidence type="ECO:0000256" key="1">
    <source>
        <dbReference type="ARBA" id="ARBA00004479"/>
    </source>
</evidence>
<evidence type="ECO:0000313" key="18">
    <source>
        <dbReference type="EMBL" id="PWA82711.1"/>
    </source>
</evidence>
<dbReference type="Proteomes" id="UP000245207">
    <property type="component" value="Unassembled WGS sequence"/>
</dbReference>
<feature type="domain" description="Malectin" evidence="17">
    <location>
        <begin position="862"/>
        <end position="1046"/>
    </location>
</feature>
<accession>A0A2U1PAC8</accession>
<dbReference type="InterPro" id="IPR021720">
    <property type="entry name" value="Malectin_dom"/>
</dbReference>
<sequence length="1112" mass="122843">MGRGWYVLYSFGYDEGSDDYKIVGISRCYENRAKKDNKAKIYSLKSGDCGEWKDIDDFPCDFLLLDSAKFVNGALHWVPRLDSRFDPWTIVSFDLGTETYGEVLQPVYDEGDKELTLGVLGEWLCVLCNYGANRADVWVMKVYGVKDSWTKLVSILYLTDPGRDRYSVPLFISNDGKILVQLGSELVVYDSKDTSSFVIQDFEVLTKMMEVKEMSNPSMFINAVEETLKQECVLKSSPVVATINEILLHLLPSTVLQDNKAKIYSLKSGDCGEWKDIDDFPCDFLLLDSAKFVNGALHWVPRLDSRFDPWTIVSFDLGTETYGEVLQPVYDEGDKELTLGVLGEWLCVLCNYGVNSADVWVMKVYGVKDSWTKLVSIPYLTDPGRDRYSVPLFISNDGKILVQLGSELVVYDSKDTSSFVIQDFEVLTKMMEVKVNSALLTSFHFFVSCRQFLMVCHIAYSTSTQFLNFKVAARQQGGAAIRLPLVAAINKLIDYWNLRSKLNLTTDPCTPGAAWAAENANPRIVCDCPANVCHITHLKIYALDISGKLPQELFQLTKLMDLNLGQNILSGPIPSEIGNLINMQYLSLGINNFSGLVPVQLGNLTKLKSLSFSSNNFNGPLPADLGKLTSLEQLYIDSSGVSGPFPQELSNLKSLHTVWASDNGFTGKLSEFFGTFTNLTTLRLEGTSLEGPIPSSYAALTKLEDLRIGDLSGDNSTLDFLVNLSSLSILSLRSSRLTGEIPPQIGTFANLQTLDLSFNKLTGSIPNSFQDSQSLHFLYLGSNSLNGEIPSNIITPQLRGLDVSFNPITGNLPANFAKIGRSLNVVGTLVNGDSLLNGKASEISRCLLGDNKCTEKVPANSFAVKCGGSQQVSTYGVRFDDDSEILGASSVYTSSNNKWAVSNTGSFISNPNGPQYTTQTASQITGTLDSELYKTARISPNSLRYYGLGLRNGRYNVELHFSEIQMENSESWRGLGRRLFDIYIQGERVIQDFNIMNEAHGSKRALVKLFETNVTNTIIDIHLMWAGKGTCCIPFQSTFGPLVSAIHVSQVSIPAGSSKDNKKEVGRIVGITLGGAAVLLLISSVFYLWWAKKTPKHERVNTDSPKKSLTSI</sequence>
<evidence type="ECO:0000256" key="10">
    <source>
        <dbReference type="ARBA" id="ARBA00023136"/>
    </source>
</evidence>
<keyword evidence="5" id="KW-0808">Transferase</keyword>
<protein>
    <recommendedName>
        <fullName evidence="2">non-specific serine/threonine protein kinase</fullName>
        <ecNumber evidence="2">2.7.11.1</ecNumber>
    </recommendedName>
</protein>
<dbReference type="EC" id="2.7.11.1" evidence="2"/>
<evidence type="ECO:0000256" key="11">
    <source>
        <dbReference type="ARBA" id="ARBA00023170"/>
    </source>
</evidence>